<keyword evidence="3" id="KW-0472">Membrane</keyword>
<feature type="domain" description="C3H1-type" evidence="4">
    <location>
        <begin position="342"/>
        <end position="365"/>
    </location>
</feature>
<feature type="zinc finger region" description="C3H1-type" evidence="1">
    <location>
        <begin position="342"/>
        <end position="365"/>
    </location>
</feature>
<dbReference type="AlphaFoldDB" id="A0AA36IZD3"/>
<feature type="transmembrane region" description="Helical" evidence="3">
    <location>
        <begin position="6"/>
        <end position="23"/>
    </location>
</feature>
<keyword evidence="6" id="KW-1185">Reference proteome</keyword>
<dbReference type="InterPro" id="IPR000571">
    <property type="entry name" value="Znf_CCCH"/>
</dbReference>
<feature type="compositionally biased region" description="Acidic residues" evidence="2">
    <location>
        <begin position="164"/>
        <end position="179"/>
    </location>
</feature>
<dbReference type="GO" id="GO:0008270">
    <property type="term" value="F:zinc ion binding"/>
    <property type="evidence" value="ECO:0007669"/>
    <property type="project" value="UniProtKB-KW"/>
</dbReference>
<evidence type="ECO:0000256" key="2">
    <source>
        <dbReference type="SAM" id="MobiDB-lite"/>
    </source>
</evidence>
<proteinExistence type="predicted"/>
<feature type="compositionally biased region" description="Polar residues" evidence="2">
    <location>
        <begin position="148"/>
        <end position="160"/>
    </location>
</feature>
<organism evidence="5 6">
    <name type="scientific">Effrenium voratum</name>
    <dbReference type="NCBI Taxonomy" id="2562239"/>
    <lineage>
        <taxon>Eukaryota</taxon>
        <taxon>Sar</taxon>
        <taxon>Alveolata</taxon>
        <taxon>Dinophyceae</taxon>
        <taxon>Suessiales</taxon>
        <taxon>Symbiodiniaceae</taxon>
        <taxon>Effrenium</taxon>
    </lineage>
</organism>
<keyword evidence="3" id="KW-0812">Transmembrane</keyword>
<protein>
    <recommendedName>
        <fullName evidence="4">C3H1-type domain-containing protein</fullName>
    </recommendedName>
</protein>
<evidence type="ECO:0000256" key="3">
    <source>
        <dbReference type="SAM" id="Phobius"/>
    </source>
</evidence>
<evidence type="ECO:0000313" key="6">
    <source>
        <dbReference type="Proteomes" id="UP001178507"/>
    </source>
</evidence>
<dbReference type="Proteomes" id="UP001178507">
    <property type="component" value="Unassembled WGS sequence"/>
</dbReference>
<evidence type="ECO:0000313" key="5">
    <source>
        <dbReference type="EMBL" id="CAJ1395653.1"/>
    </source>
</evidence>
<evidence type="ECO:0000259" key="4">
    <source>
        <dbReference type="PROSITE" id="PS50103"/>
    </source>
</evidence>
<feature type="transmembrane region" description="Helical" evidence="3">
    <location>
        <begin position="101"/>
        <end position="121"/>
    </location>
</feature>
<gene>
    <name evidence="5" type="ORF">EVOR1521_LOCUS20036</name>
</gene>
<accession>A0AA36IZD3</accession>
<dbReference type="EMBL" id="CAUJNA010003205">
    <property type="protein sequence ID" value="CAJ1395653.1"/>
    <property type="molecule type" value="Genomic_DNA"/>
</dbReference>
<keyword evidence="1" id="KW-0863">Zinc-finger</keyword>
<name>A0AA36IZD3_9DINO</name>
<evidence type="ECO:0000256" key="1">
    <source>
        <dbReference type="PROSITE-ProRule" id="PRU00723"/>
    </source>
</evidence>
<keyword evidence="1" id="KW-0479">Metal-binding</keyword>
<reference evidence="5" key="1">
    <citation type="submission" date="2023-08" db="EMBL/GenBank/DDBJ databases">
        <authorList>
            <person name="Chen Y."/>
            <person name="Shah S."/>
            <person name="Dougan E. K."/>
            <person name="Thang M."/>
            <person name="Chan C."/>
        </authorList>
    </citation>
    <scope>NUCLEOTIDE SEQUENCE</scope>
</reference>
<dbReference type="PROSITE" id="PS50103">
    <property type="entry name" value="ZF_C3H1"/>
    <property type="match status" value="1"/>
</dbReference>
<comment type="caution">
    <text evidence="5">The sequence shown here is derived from an EMBL/GenBank/DDBJ whole genome shotgun (WGS) entry which is preliminary data.</text>
</comment>
<feature type="region of interest" description="Disordered" evidence="2">
    <location>
        <begin position="137"/>
        <end position="201"/>
    </location>
</feature>
<keyword evidence="3" id="KW-1133">Transmembrane helix</keyword>
<keyword evidence="1" id="KW-0862">Zinc</keyword>
<sequence length="475" mass="53660">MSQVDVVLLQFALGAFALFLRYFSRPFVACCRRCGSCLYSCLCCLCMSRAKDADEIQPAPGLGTWLSTHAAVRWYWFHLAMQFGFLTREFMVISALQPGRWRWEVLVSYCSICATYLVVFFEVSHFSSVRNQNLVTKPGSSGCRAAPQSGSKQPDVSESTLGEAEMELEEEEEEEEEDAWVPLRPGRPPPAPLRRRKQAAHVPRAGAGLGLDEEIYRPEKDSDAAKYVEDLVRRTSNLDFLRHQAAGLSAGSLISHPEKEADHVENLENDHVKDLENLDFVRHEAAGPSAGSLISHPEKEADHVENLENDHVKDLENLDFVRHEAARLSAGSVGHPELCHKPCLFLFKVGGCPLGAECNFCHEPHERAKVDRRMRQLLHDLDEAQQLAIVLPHLRERGQRLQMREADRLLTHLEQLLASLPMSHRPVPPFWQLSQLRQTLHRLNFSHLLQLCPCDFDTGPILDILRARAPVRPIA</sequence>